<protein>
    <recommendedName>
        <fullName evidence="3">NRDE family protein</fullName>
    </recommendedName>
</protein>
<dbReference type="InterPro" id="IPR008551">
    <property type="entry name" value="TANGO2"/>
</dbReference>
<dbReference type="Proteomes" id="UP000008561">
    <property type="component" value="Chromosome"/>
</dbReference>
<dbReference type="KEGG" id="dol:Dole_0231"/>
<evidence type="ECO:0000313" key="2">
    <source>
        <dbReference type="Proteomes" id="UP000008561"/>
    </source>
</evidence>
<evidence type="ECO:0008006" key="3">
    <source>
        <dbReference type="Google" id="ProtNLM"/>
    </source>
</evidence>
<keyword evidence="2" id="KW-1185">Reference proteome</keyword>
<gene>
    <name evidence="1" type="ordered locus">Dole_0231</name>
</gene>
<dbReference type="EMBL" id="CP000859">
    <property type="protein sequence ID" value="ABW66041.1"/>
    <property type="molecule type" value="Genomic_DNA"/>
</dbReference>
<dbReference type="Pfam" id="PF05742">
    <property type="entry name" value="TANGO2"/>
    <property type="match status" value="1"/>
</dbReference>
<dbReference type="PANTHER" id="PTHR17985">
    <property type="entry name" value="SER/THR-RICH PROTEIN T10 IN DGCR REGION"/>
    <property type="match status" value="1"/>
</dbReference>
<dbReference type="eggNOG" id="COG3332">
    <property type="taxonomic scope" value="Bacteria"/>
</dbReference>
<dbReference type="PANTHER" id="PTHR17985:SF8">
    <property type="entry name" value="TRANSPORT AND GOLGI ORGANIZATION PROTEIN 2 HOMOLOG"/>
    <property type="match status" value="1"/>
</dbReference>
<organism evidence="1 2">
    <name type="scientific">Desulfosudis oleivorans (strain DSM 6200 / JCM 39069 / Hxd3)</name>
    <name type="common">Desulfococcus oleovorans</name>
    <dbReference type="NCBI Taxonomy" id="96561"/>
    <lineage>
        <taxon>Bacteria</taxon>
        <taxon>Pseudomonadati</taxon>
        <taxon>Thermodesulfobacteriota</taxon>
        <taxon>Desulfobacteria</taxon>
        <taxon>Desulfobacterales</taxon>
        <taxon>Desulfosudaceae</taxon>
        <taxon>Desulfosudis</taxon>
    </lineage>
</organism>
<evidence type="ECO:0000313" key="1">
    <source>
        <dbReference type="EMBL" id="ABW66041.1"/>
    </source>
</evidence>
<proteinExistence type="predicted"/>
<dbReference type="HOGENOM" id="CLU_047037_1_1_7"/>
<sequence length="261" mass="29041">MCLILIANRYRADYPFILAANRDEFYDRPTAVLDFWEDAPRVLAGRDKKAGGTWLGVTTTGRFAAVTNFRDPRLANPAAPSRGALVSDFLSGTTAPDQYLLDLQQENRPYSGFNLVAGTLDDGLFYYSNREQQVRRISPGLHGLSNHLLDTPWPKVETGRNRLKGLLSKGKAFSPDDLLEILHDTTMPPDNRLPDTGVGIAWERVLSPMFIRSPDYGTRSSSVILIDGEGRGLFVERTFEPGAGDRLKTQDKRISFQVGHA</sequence>
<accession>A8ZS23</accession>
<dbReference type="Gene3D" id="3.60.60.10">
    <property type="entry name" value="Penicillin V Acylase, Chain A"/>
    <property type="match status" value="1"/>
</dbReference>
<reference evidence="1 2" key="1">
    <citation type="submission" date="2007-10" db="EMBL/GenBank/DDBJ databases">
        <title>Complete sequence of Desulfococcus oleovorans Hxd3.</title>
        <authorList>
            <consortium name="US DOE Joint Genome Institute"/>
            <person name="Copeland A."/>
            <person name="Lucas S."/>
            <person name="Lapidus A."/>
            <person name="Barry K."/>
            <person name="Glavina del Rio T."/>
            <person name="Dalin E."/>
            <person name="Tice H."/>
            <person name="Pitluck S."/>
            <person name="Kiss H."/>
            <person name="Brettin T."/>
            <person name="Bruce D."/>
            <person name="Detter J.C."/>
            <person name="Han C."/>
            <person name="Schmutz J."/>
            <person name="Larimer F."/>
            <person name="Land M."/>
            <person name="Hauser L."/>
            <person name="Kyrpides N."/>
            <person name="Kim E."/>
            <person name="Wawrik B."/>
            <person name="Richardson P."/>
        </authorList>
    </citation>
    <scope>NUCLEOTIDE SEQUENCE [LARGE SCALE GENOMIC DNA]</scope>
    <source>
        <strain evidence="2">DSM 6200 / JCM 39069 / Hxd3</strain>
    </source>
</reference>
<dbReference type="OrthoDB" id="4380123at2"/>
<dbReference type="STRING" id="96561.Dole_0231"/>
<dbReference type="RefSeq" id="WP_012173660.1">
    <property type="nucleotide sequence ID" value="NC_009943.1"/>
</dbReference>
<name>A8ZS23_DESOH</name>
<dbReference type="AlphaFoldDB" id="A8ZS23"/>